<reference evidence="1" key="3">
    <citation type="submission" date="2016-06" db="EMBL/GenBank/DDBJ databases">
        <authorList>
            <person name="Kjaerup R.B."/>
            <person name="Dalgaard T.S."/>
            <person name="Juul-Madsen H.R."/>
        </authorList>
    </citation>
    <scope>NUCLEOTIDE SEQUENCE</scope>
    <source>
        <strain evidence="1">R7ANS::ICEMlSym2042</strain>
    </source>
</reference>
<organism evidence="1 4">
    <name type="scientific">Rhizobium loti</name>
    <name type="common">Mesorhizobium loti</name>
    <dbReference type="NCBI Taxonomy" id="381"/>
    <lineage>
        <taxon>Bacteria</taxon>
        <taxon>Pseudomonadati</taxon>
        <taxon>Pseudomonadota</taxon>
        <taxon>Alphaproteobacteria</taxon>
        <taxon>Hyphomicrobiales</taxon>
        <taxon>Phyllobacteriaceae</taxon>
        <taxon>Mesorhizobium</taxon>
    </lineage>
</organism>
<dbReference type="Proteomes" id="UP000093737">
    <property type="component" value="Unassembled WGS sequence"/>
</dbReference>
<dbReference type="EMBL" id="LZTJ01000002">
    <property type="protein sequence ID" value="OBP79970.1"/>
    <property type="molecule type" value="Genomic_DNA"/>
</dbReference>
<sequence>MHGKDVVDQVAVNAAVSVLELMDVDKAEGEDCGGDDCIKVLRWALIERTSITTSWTEGVARQDIVGADRRPS</sequence>
<gene>
    <name evidence="2" type="ORF">A8145_25585</name>
    <name evidence="1" type="ORF">BAE39_26955</name>
</gene>
<evidence type="ECO:0000313" key="4">
    <source>
        <dbReference type="Proteomes" id="UP000093748"/>
    </source>
</evidence>
<comment type="caution">
    <text evidence="1">The sequence shown here is derived from an EMBL/GenBank/DDBJ whole genome shotgun (WGS) entry which is preliminary data.</text>
</comment>
<reference evidence="2 3" key="1">
    <citation type="submission" date="2016-05" db="EMBL/GenBank/DDBJ databases">
        <authorList>
            <person name="Ramsay J.P."/>
        </authorList>
    </citation>
    <scope>NUCLEOTIDE SEQUENCE [LARGE SCALE GENOMIC DNA]</scope>
    <source>
        <strain evidence="2 3">NZP2042</strain>
    </source>
</reference>
<reference evidence="4" key="2">
    <citation type="submission" date="2016-06" db="EMBL/GenBank/DDBJ databases">
        <title>NZP2037 Pacbio-Illumina hybrid assembly.</title>
        <authorList>
            <person name="Ramsay J.P."/>
        </authorList>
    </citation>
    <scope>NUCLEOTIDE SEQUENCE [LARGE SCALE GENOMIC DNA]</scope>
    <source>
        <strain evidence="4">R7ANS::ICEMlSym2042</strain>
    </source>
</reference>
<evidence type="ECO:0000313" key="1">
    <source>
        <dbReference type="EMBL" id="OBP79970.1"/>
    </source>
</evidence>
<evidence type="ECO:0000313" key="3">
    <source>
        <dbReference type="Proteomes" id="UP000093737"/>
    </source>
</evidence>
<protein>
    <submittedName>
        <fullName evidence="1">Uncharacterized protein</fullName>
    </submittedName>
</protein>
<name>A0A1A5JZM6_RHILI</name>
<dbReference type="Proteomes" id="UP000093748">
    <property type="component" value="Unassembled WGS sequence"/>
</dbReference>
<dbReference type="EMBL" id="LYTK01000023">
    <property type="protein sequence ID" value="OBQ59031.1"/>
    <property type="molecule type" value="Genomic_DNA"/>
</dbReference>
<dbReference type="AlphaFoldDB" id="A0A1A5JZM6"/>
<accession>A0A1A5JZM6</accession>
<evidence type="ECO:0000313" key="2">
    <source>
        <dbReference type="EMBL" id="OBQ59031.1"/>
    </source>
</evidence>
<proteinExistence type="predicted"/>